<gene>
    <name evidence="2" type="ORF">KCMC57_22870</name>
</gene>
<dbReference type="PANTHER" id="PTHR35400">
    <property type="entry name" value="SLR1083 PROTEIN"/>
    <property type="match status" value="1"/>
</dbReference>
<dbReference type="InterPro" id="IPR012296">
    <property type="entry name" value="Nuclease_put_TT1808"/>
</dbReference>
<keyword evidence="2" id="KW-0378">Hydrolase</keyword>
<dbReference type="AlphaFoldDB" id="A0AB33JRN9"/>
<proteinExistence type="predicted"/>
<protein>
    <submittedName>
        <fullName evidence="2">Uma2 family endonuclease</fullName>
    </submittedName>
</protein>
<accession>A0AB33JRN9</accession>
<dbReference type="PANTHER" id="PTHR35400:SF3">
    <property type="entry name" value="SLL1072 PROTEIN"/>
    <property type="match status" value="1"/>
</dbReference>
<keyword evidence="2" id="KW-0255">Endonuclease</keyword>
<organism evidence="2">
    <name type="scientific">Kitasatospora sp. CMC57</name>
    <dbReference type="NCBI Taxonomy" id="3231513"/>
    <lineage>
        <taxon>Bacteria</taxon>
        <taxon>Bacillati</taxon>
        <taxon>Actinomycetota</taxon>
        <taxon>Actinomycetes</taxon>
        <taxon>Kitasatosporales</taxon>
        <taxon>Streptomycetaceae</taxon>
        <taxon>Kitasatospora</taxon>
    </lineage>
</organism>
<keyword evidence="2" id="KW-0540">Nuclease</keyword>
<dbReference type="SUPFAM" id="SSF52980">
    <property type="entry name" value="Restriction endonuclease-like"/>
    <property type="match status" value="1"/>
</dbReference>
<reference evidence="2" key="1">
    <citation type="submission" date="2024-07" db="EMBL/GenBank/DDBJ databases">
        <title>Complete genome sequences of cellulolytic bacteria, Kitasatospora sp. CMC57 and Streptomyces sp. CMC78, isolated from Japanese agricultural soil.</title>
        <authorList>
            <person name="Hashimoto T."/>
            <person name="Ito M."/>
            <person name="Iwamoto M."/>
            <person name="Fukahori D."/>
            <person name="Shoda T."/>
            <person name="Sakoda M."/>
            <person name="Morohoshi T."/>
            <person name="Mitsuboshi M."/>
            <person name="Nishizawa T."/>
        </authorList>
    </citation>
    <scope>NUCLEOTIDE SEQUENCE</scope>
    <source>
        <strain evidence="2">CMC57</strain>
    </source>
</reference>
<dbReference type="InterPro" id="IPR011335">
    <property type="entry name" value="Restrct_endonuc-II-like"/>
</dbReference>
<evidence type="ECO:0000313" key="2">
    <source>
        <dbReference type="EMBL" id="BFP45919.1"/>
    </source>
</evidence>
<evidence type="ECO:0000259" key="1">
    <source>
        <dbReference type="Pfam" id="PF05685"/>
    </source>
</evidence>
<dbReference type="Pfam" id="PF05685">
    <property type="entry name" value="Uma2"/>
    <property type="match status" value="1"/>
</dbReference>
<dbReference type="Gene3D" id="3.90.1570.10">
    <property type="entry name" value="tt1808, chain A"/>
    <property type="match status" value="1"/>
</dbReference>
<dbReference type="GO" id="GO:0004519">
    <property type="term" value="F:endonuclease activity"/>
    <property type="evidence" value="ECO:0007669"/>
    <property type="project" value="UniProtKB-KW"/>
</dbReference>
<dbReference type="RefSeq" id="WP_407988376.1">
    <property type="nucleotide sequence ID" value="NZ_AP035881.2"/>
</dbReference>
<dbReference type="EMBL" id="AP035881">
    <property type="protein sequence ID" value="BFP45919.1"/>
    <property type="molecule type" value="Genomic_DNA"/>
</dbReference>
<sequence>MSALSHDYGETWRSPDGDLLEAFLALDTPEGFKAELIDGEIIVTPPPDGDHEAAIGRIVRQVFRRYDGDITFAGNKGIIVPGDRYIPDGTFAEEGAFDGQPSWMVPDRVLLVVEITSSRPVKDREAKRRGYAAAGIPLYLLVDRGENKVVLLSEPRHGDYTTTVSVPTGDPLPLPEPFGFELSTDRLT</sequence>
<dbReference type="InterPro" id="IPR008538">
    <property type="entry name" value="Uma2"/>
</dbReference>
<dbReference type="CDD" id="cd06260">
    <property type="entry name" value="DUF820-like"/>
    <property type="match status" value="1"/>
</dbReference>
<name>A0AB33JRN9_9ACTN</name>
<feature type="domain" description="Putative restriction endonuclease" evidence="1">
    <location>
        <begin position="20"/>
        <end position="183"/>
    </location>
</feature>